<proteinExistence type="predicted"/>
<evidence type="ECO:0000313" key="1">
    <source>
        <dbReference type="EMBL" id="TKS57556.1"/>
    </source>
</evidence>
<reference evidence="1 2" key="1">
    <citation type="submission" date="2019-04" db="EMBL/GenBank/DDBJ databases">
        <title>Psychroflexus halotolerans sp. nov., isolated from a marine solar saltern.</title>
        <authorList>
            <person name="Feng X."/>
        </authorList>
    </citation>
    <scope>NUCLEOTIDE SEQUENCE [LARGE SCALE GENOMIC DNA]</scope>
    <source>
        <strain evidence="1 2">WDS2C27</strain>
    </source>
</reference>
<name>A0A4U5TTK7_9FLAO</name>
<dbReference type="OrthoDB" id="1115230at2"/>
<dbReference type="Pfam" id="PF16125">
    <property type="entry name" value="DUF4837"/>
    <property type="match status" value="1"/>
</dbReference>
<dbReference type="Proteomes" id="UP000306552">
    <property type="component" value="Unassembled WGS sequence"/>
</dbReference>
<dbReference type="AlphaFoldDB" id="A0A4U5TTK7"/>
<dbReference type="PROSITE" id="PS51257">
    <property type="entry name" value="PROKAR_LIPOPROTEIN"/>
    <property type="match status" value="1"/>
</dbReference>
<dbReference type="RefSeq" id="WP_138931257.1">
    <property type="nucleotide sequence ID" value="NZ_SWMU01000001.1"/>
</dbReference>
<organism evidence="1 2">
    <name type="scientific">Mesohalobacter halotolerans</name>
    <dbReference type="NCBI Taxonomy" id="1883405"/>
    <lineage>
        <taxon>Bacteria</taxon>
        <taxon>Pseudomonadati</taxon>
        <taxon>Bacteroidota</taxon>
        <taxon>Flavobacteriia</taxon>
        <taxon>Flavobacteriales</taxon>
        <taxon>Flavobacteriaceae</taxon>
        <taxon>Mesohalobacter</taxon>
    </lineage>
</organism>
<dbReference type="EMBL" id="SWMU01000001">
    <property type="protein sequence ID" value="TKS57556.1"/>
    <property type="molecule type" value="Genomic_DNA"/>
</dbReference>
<dbReference type="InterPro" id="IPR032286">
    <property type="entry name" value="DUF4837"/>
</dbReference>
<sequence length="322" mass="36946">MKRLLFLMALILMACDEGKSVYIADSSGNLNMVNIISENQLWDSKLGEDIRDLMAKDAEGLPQKEPLYKLRHIPNKAFTGFAKKNRTFLKFDLGKENKITFAKDSFARPQLGIFIKGRNEDELIKTFKDNQNKILNAINNTEISEKWRRMNKSLEDDTKIKNLLGISLKFPTAYRFAKESNDSFIWLRKEIKKGSMEIFIYEVPVTKIENENSVVSNIVKIRDSIGKSNVPGPRPGTYMITEEAYMPYLYETKIDGKFAYETRGTWVVKGAFMGGPFLNFAIKDEVNNRYVVLEGIVFKPTAEKRNNVFEIEAIGRSAKFID</sequence>
<keyword evidence="2" id="KW-1185">Reference proteome</keyword>
<accession>A0A4U5TTK7</accession>
<comment type="caution">
    <text evidence="1">The sequence shown here is derived from an EMBL/GenBank/DDBJ whole genome shotgun (WGS) entry which is preliminary data.</text>
</comment>
<protein>
    <submittedName>
        <fullName evidence="1">DUF4837 family protein</fullName>
    </submittedName>
</protein>
<gene>
    <name evidence="1" type="ORF">FCN74_03830</name>
</gene>
<evidence type="ECO:0000313" key="2">
    <source>
        <dbReference type="Proteomes" id="UP000306552"/>
    </source>
</evidence>